<dbReference type="PANTHER" id="PTHR44167">
    <property type="entry name" value="OVARIAN-SPECIFIC SERINE/THREONINE-PROTEIN KINASE LOK-RELATED"/>
    <property type="match status" value="1"/>
</dbReference>
<accession>A0ABS2FA37</accession>
<dbReference type="GO" id="GO:0004674">
    <property type="term" value="F:protein serine/threonine kinase activity"/>
    <property type="evidence" value="ECO:0007669"/>
    <property type="project" value="UniProtKB-KW"/>
</dbReference>
<dbReference type="EMBL" id="JACJKJ010000009">
    <property type="protein sequence ID" value="MBM6806624.1"/>
    <property type="molecule type" value="Genomic_DNA"/>
</dbReference>
<organism evidence="2 3">
    <name type="scientific">Bacteroides caecicola</name>
    <dbReference type="NCBI Taxonomy" id="1462569"/>
    <lineage>
        <taxon>Bacteria</taxon>
        <taxon>Pseudomonadati</taxon>
        <taxon>Bacteroidota</taxon>
        <taxon>Bacteroidia</taxon>
        <taxon>Bacteroidales</taxon>
        <taxon>Bacteroidaceae</taxon>
        <taxon>Bacteroides</taxon>
    </lineage>
</organism>
<dbReference type="CDD" id="cd14014">
    <property type="entry name" value="STKc_PknB_like"/>
    <property type="match status" value="1"/>
</dbReference>
<dbReference type="RefSeq" id="WP_204500434.1">
    <property type="nucleotide sequence ID" value="NZ_JACJKJ010000009.1"/>
</dbReference>
<dbReference type="InterPro" id="IPR000719">
    <property type="entry name" value="Prot_kinase_dom"/>
</dbReference>
<keyword evidence="2" id="KW-0723">Serine/threonine-protein kinase</keyword>
<sequence>MNKSDISFLGFIDDHGNGMSDKKNGFSANKGFRMVSLKELVKPIQSPEDEGYIKGQKYLRDVSDVRRYHFKRFEYSHLKPQYNTIRPVYTADDTLLTCNARQITSTQYYILDRVTLICDKVFSRPVLFNPSKGIVSLNKSSYYAFDINTDIVNPLYLINELVKDYVREQNSLIDSEMFDRLSIDDILSICINIPDCNNTLERQKQIYTYEKQILVAELFQAFNMDIDSMSSSDARALPNDTIIGNNRYRILSVIDSGGFSFTYKAIDMKDGGNREIAIKEFFIRGMHNRNQDLEVVPILNSRIEELQKAREKFWLESDKIKEFSHCPNIVNVHDLFDENGTCYYTMEYINGCDLSYYVKSVKQSALPENDALNIIRCVCNAVKTMHNEKMNHLDIKPENIMIEYITNRIILIDFGTATQFDDNKSSLLNCYSNGYTPIEYMTIHEFCPQKDIYAIGATLYFLLSGENPPSAFELVNGNNSLKRPENISDRTWGIVTRAMKHNYLDRPSSIEELNL</sequence>
<dbReference type="PANTHER" id="PTHR44167:SF24">
    <property type="entry name" value="SERINE_THREONINE-PROTEIN KINASE CHK2"/>
    <property type="match status" value="1"/>
</dbReference>
<dbReference type="Proteomes" id="UP000782117">
    <property type="component" value="Unassembled WGS sequence"/>
</dbReference>
<reference evidence="2 3" key="1">
    <citation type="journal article" date="2021" name="Sci. Rep.">
        <title>The distribution of antibiotic resistance genes in chicken gut microbiota commensals.</title>
        <authorList>
            <person name="Juricova H."/>
            <person name="Matiasovicova J."/>
            <person name="Kubasova T."/>
            <person name="Cejkova D."/>
            <person name="Rychlik I."/>
        </authorList>
    </citation>
    <scope>NUCLEOTIDE SEQUENCE [LARGE SCALE GENOMIC DNA]</scope>
    <source>
        <strain evidence="2 3">An768</strain>
    </source>
</reference>
<dbReference type="InterPro" id="IPR011009">
    <property type="entry name" value="Kinase-like_dom_sf"/>
</dbReference>
<name>A0ABS2FA37_9BACE</name>
<evidence type="ECO:0000259" key="1">
    <source>
        <dbReference type="PROSITE" id="PS50011"/>
    </source>
</evidence>
<dbReference type="InterPro" id="IPR008271">
    <property type="entry name" value="Ser/Thr_kinase_AS"/>
</dbReference>
<dbReference type="SUPFAM" id="SSF56112">
    <property type="entry name" value="Protein kinase-like (PK-like)"/>
    <property type="match status" value="1"/>
</dbReference>
<dbReference type="PROSITE" id="PS50011">
    <property type="entry name" value="PROTEIN_KINASE_DOM"/>
    <property type="match status" value="1"/>
</dbReference>
<keyword evidence="2" id="KW-0808">Transferase</keyword>
<gene>
    <name evidence="2" type="ORF">H6A24_08965</name>
</gene>
<feature type="domain" description="Protein kinase" evidence="1">
    <location>
        <begin position="248"/>
        <end position="515"/>
    </location>
</feature>
<evidence type="ECO:0000313" key="3">
    <source>
        <dbReference type="Proteomes" id="UP000782117"/>
    </source>
</evidence>
<evidence type="ECO:0000313" key="2">
    <source>
        <dbReference type="EMBL" id="MBM6806624.1"/>
    </source>
</evidence>
<comment type="caution">
    <text evidence="2">The sequence shown here is derived from an EMBL/GenBank/DDBJ whole genome shotgun (WGS) entry which is preliminary data.</text>
</comment>
<proteinExistence type="predicted"/>
<dbReference type="SMART" id="SM00220">
    <property type="entry name" value="S_TKc"/>
    <property type="match status" value="1"/>
</dbReference>
<protein>
    <submittedName>
        <fullName evidence="2">Serine/threonine protein kinase</fullName>
    </submittedName>
</protein>
<dbReference type="Gene3D" id="3.30.200.20">
    <property type="entry name" value="Phosphorylase Kinase, domain 1"/>
    <property type="match status" value="1"/>
</dbReference>
<keyword evidence="2" id="KW-0418">Kinase</keyword>
<dbReference type="Pfam" id="PF00069">
    <property type="entry name" value="Pkinase"/>
    <property type="match status" value="1"/>
</dbReference>
<keyword evidence="3" id="KW-1185">Reference proteome</keyword>
<dbReference type="PROSITE" id="PS00108">
    <property type="entry name" value="PROTEIN_KINASE_ST"/>
    <property type="match status" value="1"/>
</dbReference>
<dbReference type="Gene3D" id="1.10.510.10">
    <property type="entry name" value="Transferase(Phosphotransferase) domain 1"/>
    <property type="match status" value="1"/>
</dbReference>